<dbReference type="Proteomes" id="UP000251960">
    <property type="component" value="Chromosome 6"/>
</dbReference>
<dbReference type="GO" id="GO:0005509">
    <property type="term" value="F:calcium ion binding"/>
    <property type="evidence" value="ECO:0007669"/>
    <property type="project" value="InterPro"/>
</dbReference>
<proteinExistence type="predicted"/>
<protein>
    <submittedName>
        <fullName evidence="6">Annexin D4</fullName>
    </submittedName>
</protein>
<accession>A0A3L6EAM8</accession>
<comment type="caution">
    <text evidence="7">The sequence shown here is derived from an EMBL/GenBank/DDBJ whole genome shotgun (WGS) entry which is preliminary data.</text>
</comment>
<evidence type="ECO:0000256" key="2">
    <source>
        <dbReference type="ARBA" id="ARBA00022737"/>
    </source>
</evidence>
<dbReference type="EMBL" id="NCVQ01000007">
    <property type="protein sequence ID" value="PWZ17775.1"/>
    <property type="molecule type" value="Genomic_DNA"/>
</dbReference>
<dbReference type="AlphaFoldDB" id="A0A3L6EAM8"/>
<organism evidence="7">
    <name type="scientific">Zea mays</name>
    <name type="common">Maize</name>
    <dbReference type="NCBI Taxonomy" id="4577"/>
    <lineage>
        <taxon>Eukaryota</taxon>
        <taxon>Viridiplantae</taxon>
        <taxon>Streptophyta</taxon>
        <taxon>Embryophyta</taxon>
        <taxon>Tracheophyta</taxon>
        <taxon>Spermatophyta</taxon>
        <taxon>Magnoliopsida</taxon>
        <taxon>Liliopsida</taxon>
        <taxon>Poales</taxon>
        <taxon>Poaceae</taxon>
        <taxon>PACMAD clade</taxon>
        <taxon>Panicoideae</taxon>
        <taxon>Andropogonodae</taxon>
        <taxon>Andropogoneae</taxon>
        <taxon>Tripsacinae</taxon>
        <taxon>Zea</taxon>
    </lineage>
</organism>
<evidence type="ECO:0000256" key="3">
    <source>
        <dbReference type="ARBA" id="ARBA00022837"/>
    </source>
</evidence>
<keyword evidence="1" id="KW-0479">Metal-binding</keyword>
<reference evidence="7 8" key="1">
    <citation type="journal article" date="2018" name="Nat. Genet.">
        <title>Extensive intraspecific gene order and gene structural variations between Mo17 and other maize genomes.</title>
        <authorList>
            <person name="Sun S."/>
            <person name="Zhou Y."/>
            <person name="Chen J."/>
            <person name="Shi J."/>
            <person name="Zhao H."/>
            <person name="Zhao H."/>
            <person name="Song W."/>
            <person name="Zhang M."/>
            <person name="Cui Y."/>
            <person name="Dong X."/>
            <person name="Liu H."/>
            <person name="Ma X."/>
            <person name="Jiao Y."/>
            <person name="Wang B."/>
            <person name="Wei X."/>
            <person name="Stein J.C."/>
            <person name="Glaubitz J.C."/>
            <person name="Lu F."/>
            <person name="Yu G."/>
            <person name="Liang C."/>
            <person name="Fengler K."/>
            <person name="Li B."/>
            <person name="Rafalski A."/>
            <person name="Schnable P.S."/>
            <person name="Ware D.H."/>
            <person name="Buckler E.S."/>
            <person name="Lai J."/>
        </authorList>
    </citation>
    <scope>NUCLEOTIDE SEQUENCE [LARGE SCALE GENOMIC DNA]</scope>
    <source>
        <strain evidence="8">cv. Missouri 17</strain>
        <tissue evidence="7">Seedling</tissue>
    </source>
</reference>
<accession>A0A3L6EB30</accession>
<dbReference type="Gene3D" id="1.10.220.10">
    <property type="entry name" value="Annexin"/>
    <property type="match status" value="3"/>
</dbReference>
<evidence type="ECO:0000256" key="4">
    <source>
        <dbReference type="ARBA" id="ARBA00023216"/>
    </source>
</evidence>
<dbReference type="EMBL" id="NCVQ01000007">
    <property type="protein sequence ID" value="PWZ17777.1"/>
    <property type="molecule type" value="Genomic_DNA"/>
</dbReference>
<dbReference type="SUPFAM" id="SSF47874">
    <property type="entry name" value="Annexin"/>
    <property type="match status" value="1"/>
</dbReference>
<dbReference type="PANTHER" id="PTHR10502:SF196">
    <property type="entry name" value="ANNEXIN D4"/>
    <property type="match status" value="1"/>
</dbReference>
<accession>A0A3L6EEX4</accession>
<evidence type="ECO:0000256" key="5">
    <source>
        <dbReference type="ARBA" id="ARBA00023302"/>
    </source>
</evidence>
<dbReference type="InterPro" id="IPR018502">
    <property type="entry name" value="Annexin_repeat"/>
</dbReference>
<dbReference type="FunFam" id="1.10.220.10:FF:000014">
    <property type="entry name" value="annexin D4"/>
    <property type="match status" value="1"/>
</dbReference>
<dbReference type="PROSITE" id="PS51897">
    <property type="entry name" value="ANNEXIN_2"/>
    <property type="match status" value="1"/>
</dbReference>
<sequence>MADEVQQLTRAFSGLGGLGVDEPAMVSALARWRGQPEKRSAFRKGFPGFFSSHGGDMDRREEEYMLHLAAEFARFRDLVVLWATHPWERDARLAHHVLHHHHHHPPAVVVEVACARSADELLGARRAYLALFHRSLEEDVAHRARDKPYCSLLVGLVSAYRYEGPRVDKEVAKAEAEALGAAVKRAGNGKLVENDEVVRILTTRSKPHLVQTFMYYKEMHGRHVEEDLRQRGEETLLETVLCLVAPAQYFSQVIEGALRDGADHHGKEALTRVAVTRSDHDMDDIRAAYHQQFGAKLEDVIAAKAHGHYRDALLSLVGAGNSSV</sequence>
<dbReference type="PANTHER" id="PTHR10502">
    <property type="entry name" value="ANNEXIN"/>
    <property type="match status" value="1"/>
</dbReference>
<name>A0A3L6EAM8_MAIZE</name>
<dbReference type="GO" id="GO:0006950">
    <property type="term" value="P:response to stress"/>
    <property type="evidence" value="ECO:0007669"/>
    <property type="project" value="UniProtKB-ARBA"/>
</dbReference>
<dbReference type="FunFam" id="1.10.220.10:FF:000006">
    <property type="entry name" value="Annexin"/>
    <property type="match status" value="1"/>
</dbReference>
<dbReference type="SMART" id="SM00335">
    <property type="entry name" value="ANX"/>
    <property type="match status" value="3"/>
</dbReference>
<gene>
    <name evidence="7" type="ORF">Zm00014a_034187</name>
</gene>
<dbReference type="ExpressionAtlas" id="A0A3L6EAM8">
    <property type="expression patterns" value="baseline and differential"/>
</dbReference>
<evidence type="ECO:0000313" key="8">
    <source>
        <dbReference type="Proteomes" id="UP000251960"/>
    </source>
</evidence>
<keyword evidence="2" id="KW-0677">Repeat</keyword>
<dbReference type="InterPro" id="IPR037104">
    <property type="entry name" value="Annexin_sf"/>
</dbReference>
<dbReference type="Pfam" id="PF00191">
    <property type="entry name" value="Annexin"/>
    <property type="match status" value="2"/>
</dbReference>
<dbReference type="GO" id="GO:0005544">
    <property type="term" value="F:calcium-dependent phospholipid binding"/>
    <property type="evidence" value="ECO:0007669"/>
    <property type="project" value="UniProtKB-KW"/>
</dbReference>
<evidence type="ECO:0000256" key="1">
    <source>
        <dbReference type="ARBA" id="ARBA00022723"/>
    </source>
</evidence>
<dbReference type="EMBL" id="NCVQ01000007">
    <property type="protein sequence ID" value="PWZ17776.1"/>
    <property type="molecule type" value="Genomic_DNA"/>
</dbReference>
<keyword evidence="4" id="KW-0041">Annexin</keyword>
<evidence type="ECO:0000313" key="7">
    <source>
        <dbReference type="EMBL" id="PWZ17776.1"/>
    </source>
</evidence>
<dbReference type="EMBL" id="NCVQ01000007">
    <property type="protein sequence ID" value="PWZ17778.1"/>
    <property type="molecule type" value="Genomic_DNA"/>
</dbReference>
<keyword evidence="5" id="KW-0111">Calcium/phospholipid-binding</keyword>
<evidence type="ECO:0000313" key="6">
    <source>
        <dbReference type="EMBL" id="PWZ17775.1"/>
    </source>
</evidence>
<keyword evidence="3" id="KW-0106">Calcium</keyword>